<proteinExistence type="predicted"/>
<evidence type="ECO:0000313" key="2">
    <source>
        <dbReference type="Proteomes" id="UP000011991"/>
    </source>
</evidence>
<gene>
    <name evidence="1" type="ORF">RMSM_02501</name>
</gene>
<reference evidence="1 2" key="1">
    <citation type="journal article" date="2013" name="Mar. Genomics">
        <title>Expression of sulfatases in Rhodopirellula baltica and the diversity of sulfatases in the genus Rhodopirellula.</title>
        <authorList>
            <person name="Wegner C.E."/>
            <person name="Richter-Heitmann T."/>
            <person name="Klindworth A."/>
            <person name="Klockow C."/>
            <person name="Richter M."/>
            <person name="Achstetter T."/>
            <person name="Glockner F.O."/>
            <person name="Harder J."/>
        </authorList>
    </citation>
    <scope>NUCLEOTIDE SEQUENCE [LARGE SCALE GENOMIC DNA]</scope>
    <source>
        <strain evidence="1 2">SM1</strain>
    </source>
</reference>
<dbReference type="Gene3D" id="1.25.40.10">
    <property type="entry name" value="Tetratricopeptide repeat domain"/>
    <property type="match status" value="1"/>
</dbReference>
<keyword evidence="2" id="KW-1185">Reference proteome</keyword>
<evidence type="ECO:0000313" key="1">
    <source>
        <dbReference type="EMBL" id="EMI20567.1"/>
    </source>
</evidence>
<dbReference type="SUPFAM" id="SSF48452">
    <property type="entry name" value="TPR-like"/>
    <property type="match status" value="1"/>
</dbReference>
<dbReference type="AlphaFoldDB" id="M5RYU0"/>
<accession>M5RYU0</accession>
<comment type="caution">
    <text evidence="1">The sequence shown here is derived from an EMBL/GenBank/DDBJ whole genome shotgun (WGS) entry which is preliminary data.</text>
</comment>
<dbReference type="InterPro" id="IPR011990">
    <property type="entry name" value="TPR-like_helical_dom_sf"/>
</dbReference>
<protein>
    <submittedName>
        <fullName evidence="1">Adenylate/guanylate cyclase</fullName>
    </submittedName>
</protein>
<sequence>MDQQAAQWWEVAGASAVASGAFLEAIEHLKAGLSLVERLPESSSRDALELKINISLGIAILSIMGYASPDLESIYDRRAVLCQKLGDPMAQLHALWAKGSWRIVSDDVVPCIEIGQSMMPMAEQIDDDGARTEALFIDAIGRYYHAEFAASLQSTQKGMQLFDADKAIYHLRRTGQHAGVAHLCYLALNQWHLGQPNSAMASMRQGLEMAETLDHPFSVAFALHHHSWLSVSMGRGDEAVKMADRQIEVSQQQAFFFWETTAMLYRAGGLLCTGDTQAANEVLDEAITRYQGTGARLATPLYMSYVASAKRQIGDLAAAEHAVHRGLDAANTFADRFALPELWRQKARLAQSQKDRGGVAESLLNSVDVSRDHQAITDELASWLHIQRWLQQSGLEVIGNLDQQSYSVEEVQETINRLRAQIQPADFDIPTLT</sequence>
<dbReference type="Proteomes" id="UP000011991">
    <property type="component" value="Unassembled WGS sequence"/>
</dbReference>
<organism evidence="1 2">
    <name type="scientific">Rhodopirellula maiorica SM1</name>
    <dbReference type="NCBI Taxonomy" id="1265738"/>
    <lineage>
        <taxon>Bacteria</taxon>
        <taxon>Pseudomonadati</taxon>
        <taxon>Planctomycetota</taxon>
        <taxon>Planctomycetia</taxon>
        <taxon>Pirellulales</taxon>
        <taxon>Pirellulaceae</taxon>
        <taxon>Novipirellula</taxon>
    </lineage>
</organism>
<name>M5RYU0_9BACT</name>
<dbReference type="PATRIC" id="fig|1265738.3.peg.2511"/>
<dbReference type="EMBL" id="ANOG01000356">
    <property type="protein sequence ID" value="EMI20567.1"/>
    <property type="molecule type" value="Genomic_DNA"/>
</dbReference>